<accession>A0A0F9HX31</accession>
<protein>
    <submittedName>
        <fullName evidence="1">Uncharacterized protein</fullName>
    </submittedName>
</protein>
<organism evidence="1">
    <name type="scientific">marine sediment metagenome</name>
    <dbReference type="NCBI Taxonomy" id="412755"/>
    <lineage>
        <taxon>unclassified sequences</taxon>
        <taxon>metagenomes</taxon>
        <taxon>ecological metagenomes</taxon>
    </lineage>
</organism>
<comment type="caution">
    <text evidence="1">The sequence shown here is derived from an EMBL/GenBank/DDBJ whole genome shotgun (WGS) entry which is preliminary data.</text>
</comment>
<reference evidence="1" key="1">
    <citation type="journal article" date="2015" name="Nature">
        <title>Complex archaea that bridge the gap between prokaryotes and eukaryotes.</title>
        <authorList>
            <person name="Spang A."/>
            <person name="Saw J.H."/>
            <person name="Jorgensen S.L."/>
            <person name="Zaremba-Niedzwiedzka K."/>
            <person name="Martijn J."/>
            <person name="Lind A.E."/>
            <person name="van Eijk R."/>
            <person name="Schleper C."/>
            <person name="Guy L."/>
            <person name="Ettema T.J."/>
        </authorList>
    </citation>
    <scope>NUCLEOTIDE SEQUENCE</scope>
</reference>
<proteinExistence type="predicted"/>
<feature type="non-terminal residue" evidence="1">
    <location>
        <position position="189"/>
    </location>
</feature>
<name>A0A0F9HX31_9ZZZZ</name>
<dbReference type="EMBL" id="LAZR01023099">
    <property type="protein sequence ID" value="KKL79667.1"/>
    <property type="molecule type" value="Genomic_DNA"/>
</dbReference>
<gene>
    <name evidence="1" type="ORF">LCGC14_2012530</name>
</gene>
<dbReference type="AlphaFoldDB" id="A0A0F9HX31"/>
<evidence type="ECO:0000313" key="1">
    <source>
        <dbReference type="EMBL" id="KKL79667.1"/>
    </source>
</evidence>
<sequence>MFPELIYNGKPVISPADVDDGVVQCYIRSNRHARNYLMGVRADYSAAVAAIKAITLSTTPRTVNGVTRPATLSRGGNFNVQHTDLHWIRNTATFYKANVAAGVALAAGTIPVDKWGIYLTSVDDSGTVTSTPGAANFTTGYDDEAAAIAALPGTPAGDTSVGRTTVLTASGFTFIGGTSALQGGTGGNV</sequence>